<evidence type="ECO:0000313" key="3">
    <source>
        <dbReference type="Proteomes" id="UP001151699"/>
    </source>
</evidence>
<feature type="non-terminal residue" evidence="2">
    <location>
        <position position="1"/>
    </location>
</feature>
<keyword evidence="3" id="KW-1185">Reference proteome</keyword>
<accession>A0A9Q0RV64</accession>
<evidence type="ECO:0000313" key="2">
    <source>
        <dbReference type="EMBL" id="KAJ6632968.1"/>
    </source>
</evidence>
<name>A0A9Q0RV64_9DIPT</name>
<evidence type="ECO:0000256" key="1">
    <source>
        <dbReference type="SAM" id="Coils"/>
    </source>
</evidence>
<feature type="coiled-coil region" evidence="1">
    <location>
        <begin position="75"/>
        <end position="102"/>
    </location>
</feature>
<keyword evidence="1" id="KW-0175">Coiled coil</keyword>
<protein>
    <submittedName>
        <fullName evidence="2">RNA-binding protein 18</fullName>
    </submittedName>
</protein>
<comment type="caution">
    <text evidence="2">The sequence shown here is derived from an EMBL/GenBank/DDBJ whole genome shotgun (WGS) entry which is preliminary data.</text>
</comment>
<dbReference type="EMBL" id="WJQU01002351">
    <property type="protein sequence ID" value="KAJ6632968.1"/>
    <property type="molecule type" value="Genomic_DNA"/>
</dbReference>
<dbReference type="OrthoDB" id="6730379at2759"/>
<gene>
    <name evidence="2" type="primary">rbm18</name>
    <name evidence="2" type="ORF">Bhyg_16029</name>
</gene>
<dbReference type="Proteomes" id="UP001151699">
    <property type="component" value="Unassembled WGS sequence"/>
</dbReference>
<sequence length="120" mass="13415">MLFHKSGPLIGQPRADVALTKLHGKQIGTKMIVVRLAKNLNYDDLDKPKPKVTIPVLAAGSSTREPLKISKEITIQAIEAKLKMLESKADDLEINKTRLDEVPLIHKYQFNKNNSTDLKS</sequence>
<reference evidence="2" key="1">
    <citation type="submission" date="2022-07" db="EMBL/GenBank/DDBJ databases">
        <authorList>
            <person name="Trinca V."/>
            <person name="Uliana J.V.C."/>
            <person name="Torres T.T."/>
            <person name="Ward R.J."/>
            <person name="Monesi N."/>
        </authorList>
    </citation>
    <scope>NUCLEOTIDE SEQUENCE</scope>
    <source>
        <strain evidence="2">HSMRA1968</strain>
        <tissue evidence="2">Whole embryos</tissue>
    </source>
</reference>
<dbReference type="AlphaFoldDB" id="A0A9Q0RV64"/>
<proteinExistence type="predicted"/>
<organism evidence="2 3">
    <name type="scientific">Pseudolycoriella hygida</name>
    <dbReference type="NCBI Taxonomy" id="35572"/>
    <lineage>
        <taxon>Eukaryota</taxon>
        <taxon>Metazoa</taxon>
        <taxon>Ecdysozoa</taxon>
        <taxon>Arthropoda</taxon>
        <taxon>Hexapoda</taxon>
        <taxon>Insecta</taxon>
        <taxon>Pterygota</taxon>
        <taxon>Neoptera</taxon>
        <taxon>Endopterygota</taxon>
        <taxon>Diptera</taxon>
        <taxon>Nematocera</taxon>
        <taxon>Sciaroidea</taxon>
        <taxon>Sciaridae</taxon>
        <taxon>Pseudolycoriella</taxon>
    </lineage>
</organism>